<dbReference type="RefSeq" id="WP_311952931.1">
    <property type="nucleotide sequence ID" value="NZ_JAVLVU010000001.1"/>
</dbReference>
<organism evidence="2 3">
    <name type="scientific">Mucilaginibacter terrae</name>
    <dbReference type="NCBI Taxonomy" id="1955052"/>
    <lineage>
        <taxon>Bacteria</taxon>
        <taxon>Pseudomonadati</taxon>
        <taxon>Bacteroidota</taxon>
        <taxon>Sphingobacteriia</taxon>
        <taxon>Sphingobacteriales</taxon>
        <taxon>Sphingobacteriaceae</taxon>
        <taxon>Mucilaginibacter</taxon>
    </lineage>
</organism>
<evidence type="ECO:0008006" key="4">
    <source>
        <dbReference type="Google" id="ProtNLM"/>
    </source>
</evidence>
<feature type="signal peptide" evidence="1">
    <location>
        <begin position="1"/>
        <end position="31"/>
    </location>
</feature>
<evidence type="ECO:0000256" key="1">
    <source>
        <dbReference type="SAM" id="SignalP"/>
    </source>
</evidence>
<comment type="caution">
    <text evidence="2">The sequence shown here is derived from an EMBL/GenBank/DDBJ whole genome shotgun (WGS) entry which is preliminary data.</text>
</comment>
<dbReference type="EMBL" id="JAVLVU010000001">
    <property type="protein sequence ID" value="MDT3404982.1"/>
    <property type="molecule type" value="Genomic_DNA"/>
</dbReference>
<dbReference type="Proteomes" id="UP001258315">
    <property type="component" value="Unassembled WGS sequence"/>
</dbReference>
<reference evidence="3" key="1">
    <citation type="submission" date="2023-07" db="EMBL/GenBank/DDBJ databases">
        <title>Functional and genomic diversity of the sorghum phyllosphere microbiome.</title>
        <authorList>
            <person name="Shade A."/>
        </authorList>
    </citation>
    <scope>NUCLEOTIDE SEQUENCE [LARGE SCALE GENOMIC DNA]</scope>
    <source>
        <strain evidence="3">SORGH_AS_0422</strain>
    </source>
</reference>
<keyword evidence="1" id="KW-0732">Signal</keyword>
<proteinExistence type="predicted"/>
<keyword evidence="3" id="KW-1185">Reference proteome</keyword>
<dbReference type="PROSITE" id="PS51257">
    <property type="entry name" value="PROKAR_LIPOPROTEIN"/>
    <property type="match status" value="1"/>
</dbReference>
<feature type="chain" id="PRO_5045292163" description="Lipocalin-like domain-containing protein" evidence="1">
    <location>
        <begin position="32"/>
        <end position="190"/>
    </location>
</feature>
<name>A0ABU3GYZ4_9SPHI</name>
<gene>
    <name evidence="2" type="ORF">QE417_004054</name>
</gene>
<evidence type="ECO:0000313" key="2">
    <source>
        <dbReference type="EMBL" id="MDT3404982.1"/>
    </source>
</evidence>
<sequence>MKCLKPLKQLTWLFTLIALITTSLLSSCAKDADPSLIQVASGPPGTAFNTGGSNGGTTAGAGTITFTLNGQSYTLKNNPPNYFVMATYFPAGGSIPSPTATLAALSPSMTGVTFTLGAFNAKAGVCDAEVATISMADGTSYGIGSTGGKIDFKTFNVSGNKLSCKGTFDIALLNASDLTKPIQVTGTFDL</sequence>
<accession>A0ABU3GYZ4</accession>
<evidence type="ECO:0000313" key="3">
    <source>
        <dbReference type="Proteomes" id="UP001258315"/>
    </source>
</evidence>
<protein>
    <recommendedName>
        <fullName evidence="4">Lipocalin-like domain-containing protein</fullName>
    </recommendedName>
</protein>